<accession>A0AAW2TWG8</accession>
<organism evidence="2">
    <name type="scientific">Sesamum radiatum</name>
    <name type="common">Black benniseed</name>
    <dbReference type="NCBI Taxonomy" id="300843"/>
    <lineage>
        <taxon>Eukaryota</taxon>
        <taxon>Viridiplantae</taxon>
        <taxon>Streptophyta</taxon>
        <taxon>Embryophyta</taxon>
        <taxon>Tracheophyta</taxon>
        <taxon>Spermatophyta</taxon>
        <taxon>Magnoliopsida</taxon>
        <taxon>eudicotyledons</taxon>
        <taxon>Gunneridae</taxon>
        <taxon>Pentapetalae</taxon>
        <taxon>asterids</taxon>
        <taxon>lamiids</taxon>
        <taxon>Lamiales</taxon>
        <taxon>Pedaliaceae</taxon>
        <taxon>Sesamum</taxon>
    </lineage>
</organism>
<gene>
    <name evidence="2" type="ORF">Sradi_1817300</name>
</gene>
<reference evidence="2" key="2">
    <citation type="journal article" date="2024" name="Plant">
        <title>Genomic evolution and insights into agronomic trait innovations of Sesamum species.</title>
        <authorList>
            <person name="Miao H."/>
            <person name="Wang L."/>
            <person name="Qu L."/>
            <person name="Liu H."/>
            <person name="Sun Y."/>
            <person name="Le M."/>
            <person name="Wang Q."/>
            <person name="Wei S."/>
            <person name="Zheng Y."/>
            <person name="Lin W."/>
            <person name="Duan Y."/>
            <person name="Cao H."/>
            <person name="Xiong S."/>
            <person name="Wang X."/>
            <person name="Wei L."/>
            <person name="Li C."/>
            <person name="Ma Q."/>
            <person name="Ju M."/>
            <person name="Zhao R."/>
            <person name="Li G."/>
            <person name="Mu C."/>
            <person name="Tian Q."/>
            <person name="Mei H."/>
            <person name="Zhang T."/>
            <person name="Gao T."/>
            <person name="Zhang H."/>
        </authorList>
    </citation>
    <scope>NUCLEOTIDE SEQUENCE</scope>
    <source>
        <strain evidence="2">G02</strain>
    </source>
</reference>
<evidence type="ECO:0000256" key="1">
    <source>
        <dbReference type="SAM" id="Phobius"/>
    </source>
</evidence>
<protein>
    <submittedName>
        <fullName evidence="2">Uncharacterized protein</fullName>
    </submittedName>
</protein>
<keyword evidence="1" id="KW-1133">Transmembrane helix</keyword>
<proteinExistence type="predicted"/>
<feature type="transmembrane region" description="Helical" evidence="1">
    <location>
        <begin position="6"/>
        <end position="29"/>
    </location>
</feature>
<keyword evidence="1" id="KW-0812">Transmembrane</keyword>
<name>A0AAW2TWG8_SESRA</name>
<sequence>MFDGVTVWAGNNVAICSLTAVVTICCMVYRSPEGAPRKRCCGVETQSEDQQVWRVLGPPPH</sequence>
<comment type="caution">
    <text evidence="2">The sequence shown here is derived from an EMBL/GenBank/DDBJ whole genome shotgun (WGS) entry which is preliminary data.</text>
</comment>
<reference evidence="2" key="1">
    <citation type="submission" date="2020-06" db="EMBL/GenBank/DDBJ databases">
        <authorList>
            <person name="Li T."/>
            <person name="Hu X."/>
            <person name="Zhang T."/>
            <person name="Song X."/>
            <person name="Zhang H."/>
            <person name="Dai N."/>
            <person name="Sheng W."/>
            <person name="Hou X."/>
            <person name="Wei L."/>
        </authorList>
    </citation>
    <scope>NUCLEOTIDE SEQUENCE</scope>
    <source>
        <strain evidence="2">G02</strain>
        <tissue evidence="2">Leaf</tissue>
    </source>
</reference>
<dbReference type="EMBL" id="JACGWJ010000007">
    <property type="protein sequence ID" value="KAL0408829.1"/>
    <property type="molecule type" value="Genomic_DNA"/>
</dbReference>
<dbReference type="AlphaFoldDB" id="A0AAW2TWG8"/>
<evidence type="ECO:0000313" key="2">
    <source>
        <dbReference type="EMBL" id="KAL0408829.1"/>
    </source>
</evidence>
<keyword evidence="1" id="KW-0472">Membrane</keyword>